<dbReference type="InParanoid" id="A0A6N7F1Y9"/>
<comment type="function">
    <text evidence="1">Involved in DNA recombination.</text>
</comment>
<protein>
    <submittedName>
        <fullName evidence="7">DNA recombination protein RmuC</fullName>
    </submittedName>
</protein>
<dbReference type="PANTHER" id="PTHR30563:SF0">
    <property type="entry name" value="DNA RECOMBINATION PROTEIN RMUC"/>
    <property type="match status" value="1"/>
</dbReference>
<evidence type="ECO:0000256" key="3">
    <source>
        <dbReference type="ARBA" id="ARBA00023054"/>
    </source>
</evidence>
<dbReference type="PANTHER" id="PTHR30563">
    <property type="entry name" value="DNA RECOMBINATION PROTEIN RMUC"/>
    <property type="match status" value="1"/>
</dbReference>
<evidence type="ECO:0000313" key="8">
    <source>
        <dbReference type="Proteomes" id="UP000471298"/>
    </source>
</evidence>
<comment type="caution">
    <text evidence="7">The sequence shown here is derived from an EMBL/GenBank/DDBJ whole genome shotgun (WGS) entry which is preliminary data.</text>
</comment>
<feature type="coiled-coil region" evidence="5">
    <location>
        <begin position="128"/>
        <end position="205"/>
    </location>
</feature>
<proteinExistence type="inferred from homology"/>
<dbReference type="AlphaFoldDB" id="A0A6N7F1Y9"/>
<evidence type="ECO:0000256" key="1">
    <source>
        <dbReference type="ARBA" id="ARBA00003416"/>
    </source>
</evidence>
<dbReference type="Gene3D" id="1.20.1260.80">
    <property type="match status" value="1"/>
</dbReference>
<evidence type="ECO:0000313" key="7">
    <source>
        <dbReference type="EMBL" id="MPV86808.1"/>
    </source>
</evidence>
<comment type="similarity">
    <text evidence="2">Belongs to the RmuC family.</text>
</comment>
<name>A0A6N7F1Y9_9GAMM</name>
<keyword evidence="6" id="KW-1133">Transmembrane helix</keyword>
<evidence type="ECO:0000256" key="5">
    <source>
        <dbReference type="SAM" id="Coils"/>
    </source>
</evidence>
<feature type="transmembrane region" description="Helical" evidence="6">
    <location>
        <begin position="20"/>
        <end position="37"/>
    </location>
</feature>
<keyword evidence="6" id="KW-0472">Membrane</keyword>
<dbReference type="InterPro" id="IPR003798">
    <property type="entry name" value="DNA_recombination_RmuC"/>
</dbReference>
<keyword evidence="6" id="KW-0812">Transmembrane</keyword>
<accession>A0A6N7F1Y9</accession>
<gene>
    <name evidence="7" type="primary">rmuC</name>
    <name evidence="7" type="ORF">GCU85_08725</name>
</gene>
<sequence length="440" mass="50988">MNLPQFGDWIQQHPIESTILLLLSLLTLLALLVYLGLRRLHQKAAANIEIEKQNQQLISQLSQAFEQRMQHQSHTMNQYHQQLRQEHEHTKSAIDQRFQSLSQGLYTHQQQSHKNQQTTFFQLQQSITEQLKNQTEQVRHNVERLNQTTENRLKDISNRVNAQLEQGFTKTQATFTDIQKRLSIIDTAQKRIDDLSHNVVSLQDVLTDKKSRGTFGEMQLQTIVENVLPPQFVDFQYTLSNNKRADCIIHLPEPSGDMVIDAKFPLDAYKQLIKSPNDDLVIGQQFKRAIKKHIDDIADKYILPPQTGDSAILFIPAEAIFAEIHAYHQDIVEYAQRKQIWLTSPTTLMAVLATAKSVIKDDATRKQAHILREQLYTLRTDFDRFQKRMDNLAKHIDQANRDVQEVNTSANKISHHFKKIEATDEWDINVTQTTDKETTS</sequence>
<organism evidence="7 8">
    <name type="scientific">Ostreibacterium oceani</name>
    <dbReference type="NCBI Taxonomy" id="2654998"/>
    <lineage>
        <taxon>Bacteria</taxon>
        <taxon>Pseudomonadati</taxon>
        <taxon>Pseudomonadota</taxon>
        <taxon>Gammaproteobacteria</taxon>
        <taxon>Cardiobacteriales</taxon>
        <taxon>Ostreibacteriaceae</taxon>
        <taxon>Ostreibacterium</taxon>
    </lineage>
</organism>
<keyword evidence="4" id="KW-0233">DNA recombination</keyword>
<dbReference type="Proteomes" id="UP000471298">
    <property type="component" value="Unassembled WGS sequence"/>
</dbReference>
<dbReference type="Pfam" id="PF02646">
    <property type="entry name" value="RmuC"/>
    <property type="match status" value="1"/>
</dbReference>
<dbReference type="EMBL" id="WHNW01000011">
    <property type="protein sequence ID" value="MPV86808.1"/>
    <property type="molecule type" value="Genomic_DNA"/>
</dbReference>
<reference evidence="7 8" key="1">
    <citation type="submission" date="2019-10" db="EMBL/GenBank/DDBJ databases">
        <title>Cardiobacteriales fam. a chemoheterotrophic member of the order Cardiobacteriales, and proposal of Cardiobacteriales fam. nov.</title>
        <authorList>
            <person name="Wang C."/>
        </authorList>
    </citation>
    <scope>NUCLEOTIDE SEQUENCE [LARGE SCALE GENOMIC DNA]</scope>
    <source>
        <strain evidence="7 8">ML27</strain>
    </source>
</reference>
<evidence type="ECO:0000256" key="2">
    <source>
        <dbReference type="ARBA" id="ARBA00009840"/>
    </source>
</evidence>
<dbReference type="RefSeq" id="WP_152810800.1">
    <property type="nucleotide sequence ID" value="NZ_WHNW01000011.1"/>
</dbReference>
<dbReference type="GO" id="GO:0006310">
    <property type="term" value="P:DNA recombination"/>
    <property type="evidence" value="ECO:0007669"/>
    <property type="project" value="UniProtKB-KW"/>
</dbReference>
<keyword evidence="3 5" id="KW-0175">Coiled coil</keyword>
<evidence type="ECO:0000256" key="4">
    <source>
        <dbReference type="ARBA" id="ARBA00023172"/>
    </source>
</evidence>
<evidence type="ECO:0000256" key="6">
    <source>
        <dbReference type="SAM" id="Phobius"/>
    </source>
</evidence>
<keyword evidence="8" id="KW-1185">Reference proteome</keyword>
<feature type="coiled-coil region" evidence="5">
    <location>
        <begin position="382"/>
        <end position="409"/>
    </location>
</feature>